<dbReference type="Proteomes" id="UP001295444">
    <property type="component" value="Chromosome 04"/>
</dbReference>
<dbReference type="GO" id="GO:0005737">
    <property type="term" value="C:cytoplasm"/>
    <property type="evidence" value="ECO:0007669"/>
    <property type="project" value="TreeGrafter"/>
</dbReference>
<evidence type="ECO:0000313" key="1">
    <source>
        <dbReference type="EMBL" id="CAH2282077.1"/>
    </source>
</evidence>
<organism evidence="1 2">
    <name type="scientific">Pelobates cultripes</name>
    <name type="common">Western spadefoot toad</name>
    <dbReference type="NCBI Taxonomy" id="61616"/>
    <lineage>
        <taxon>Eukaryota</taxon>
        <taxon>Metazoa</taxon>
        <taxon>Chordata</taxon>
        <taxon>Craniata</taxon>
        <taxon>Vertebrata</taxon>
        <taxon>Euteleostomi</taxon>
        <taxon>Amphibia</taxon>
        <taxon>Batrachia</taxon>
        <taxon>Anura</taxon>
        <taxon>Pelobatoidea</taxon>
        <taxon>Pelobatidae</taxon>
        <taxon>Pelobates</taxon>
    </lineage>
</organism>
<gene>
    <name evidence="1" type="ORF">PECUL_23A039571</name>
</gene>
<reference evidence="1" key="1">
    <citation type="submission" date="2022-03" db="EMBL/GenBank/DDBJ databases">
        <authorList>
            <person name="Alioto T."/>
            <person name="Alioto T."/>
            <person name="Gomez Garrido J."/>
        </authorList>
    </citation>
    <scope>NUCLEOTIDE SEQUENCE</scope>
</reference>
<dbReference type="AlphaFoldDB" id="A0AAD1W2X7"/>
<evidence type="ECO:0000313" key="2">
    <source>
        <dbReference type="Proteomes" id="UP001295444"/>
    </source>
</evidence>
<sequence length="843" mass="98386">MHILWELKEKFRCATLKRKTDSFKDIARDVTNLAIHGSSPMEYFPVLLLVDDYEEDENIYVLQNCIRTAIAEKNIQFERPVVTILNCMRSQTPVKSSKADCTSSVALEHKLSPQEQRTFETKLKEIEQHHKKPEDFYSFMIMKSNFADSYIRNVVRNLLKGLNSASKEADLISFLALLNKYVKNSTISASMCEEILGITAKQTYWGNESIEDKMGTYCTILIRTEVEEYGRYEGLRIIHPLIASQCIEELKMTYGIQQSKIMLTLLNTHVEGIGKEMFFQNMQSMLVTRHRKEHGDETDTLFSPLIEEIQKDEGNESVETVLKEGSLRFNQYAFIFQALARHYYIREKNFNCASEWADKAKKIAPNNSFVLDTLGQIHKTKLKSMMDECNKRHSLTPSELNSLLDSAVAASEAFKDCQQQTRKTESEREESEWTNSKRYNVYNTAGYLGQIEVCLYTIDILFRLPWFNSKNKLSKNHLIQYLSGKWDISVDKDSTNHKEVYDILNEFRYFLIKIKSHLQMAFDFFNDYFVHLKQKNIHKESADFKIREKVADYFKKYRKTFCDQDLTKLLDSQAVQKSSPSLHSDCRAGIEGYKAHKFPGILEYLTDHGKDRHEIEVIVRAYGYLLENRTDKFVIRDKENFILANIVLRCVYPNSKQICTDPSLKKYLREILDKVDLNHEHLEPYFLALLLFWPHNMHVLDNDSKYLEKYVHAMRKSFRVQYKHMCNAKQAIAHFYLGKGNGLKRLIHKGKIDQRFSDVPNLHSLWQNGDIWKEQATKELLLRVNGRIENNTIYVECGNTERIKVPVRPAYLGQLRSGRSIERVSFFLGFSIDGLVAYDIESM</sequence>
<dbReference type="EMBL" id="OW240915">
    <property type="protein sequence ID" value="CAH2282077.1"/>
    <property type="molecule type" value="Genomic_DNA"/>
</dbReference>
<dbReference type="PANTHER" id="PTHR16155:SF18">
    <property type="entry name" value="STERILE ALPHA MOTIF DOMAIN-CONTAINING PROTEIN 9-LIKE"/>
    <property type="match status" value="1"/>
</dbReference>
<proteinExistence type="predicted"/>
<keyword evidence="2" id="KW-1185">Reference proteome</keyword>
<dbReference type="PANTHER" id="PTHR16155">
    <property type="entry name" value="DED DOMAIN-CONTAINING PROTEIN"/>
    <property type="match status" value="1"/>
</dbReference>
<name>A0AAD1W2X7_PELCU</name>
<protein>
    <recommendedName>
        <fullName evidence="3">Sterile alpha motif domain-containing protein 9-like</fullName>
    </recommendedName>
</protein>
<accession>A0AAD1W2X7</accession>
<evidence type="ECO:0008006" key="3">
    <source>
        <dbReference type="Google" id="ProtNLM"/>
    </source>
</evidence>